<protein>
    <submittedName>
        <fullName evidence="14">YegS/Rv2252/BmrU family lipid kinase</fullName>
    </submittedName>
</protein>
<dbReference type="InterPro" id="IPR001206">
    <property type="entry name" value="Diacylglycerol_kinase_cat_dom"/>
</dbReference>
<evidence type="ECO:0000256" key="9">
    <source>
        <dbReference type="ARBA" id="ARBA00022842"/>
    </source>
</evidence>
<keyword evidence="3" id="KW-0444">Lipid biosynthesis</keyword>
<dbReference type="PANTHER" id="PTHR12358:SF106">
    <property type="entry name" value="LIPID KINASE YEGS"/>
    <property type="match status" value="1"/>
</dbReference>
<evidence type="ECO:0000256" key="8">
    <source>
        <dbReference type="ARBA" id="ARBA00022840"/>
    </source>
</evidence>
<keyword evidence="12" id="KW-1208">Phospholipid metabolism</keyword>
<evidence type="ECO:0000256" key="4">
    <source>
        <dbReference type="ARBA" id="ARBA00022679"/>
    </source>
</evidence>
<dbReference type="SMART" id="SM00046">
    <property type="entry name" value="DAGKc"/>
    <property type="match status" value="1"/>
</dbReference>
<accession>A0A923EDH3</accession>
<proteinExistence type="inferred from homology"/>
<comment type="cofactor">
    <cofactor evidence="1">
        <name>Mg(2+)</name>
        <dbReference type="ChEBI" id="CHEBI:18420"/>
    </cofactor>
</comment>
<evidence type="ECO:0000313" key="14">
    <source>
        <dbReference type="EMBL" id="MBC2399436.1"/>
    </source>
</evidence>
<dbReference type="InterPro" id="IPR050187">
    <property type="entry name" value="Lipid_Phosphate_FormReg"/>
</dbReference>
<dbReference type="Proteomes" id="UP000563151">
    <property type="component" value="Unassembled WGS sequence"/>
</dbReference>
<dbReference type="PROSITE" id="PS50146">
    <property type="entry name" value="DAGK"/>
    <property type="match status" value="1"/>
</dbReference>
<evidence type="ECO:0000256" key="3">
    <source>
        <dbReference type="ARBA" id="ARBA00022516"/>
    </source>
</evidence>
<reference evidence="14 15" key="1">
    <citation type="submission" date="2020-04" db="EMBL/GenBank/DDBJ databases">
        <title>Genomic insights into acetone-butanol-ethanol (ABE) fermentation by sequencing solventogenic clostridia strains.</title>
        <authorList>
            <person name="Brown S."/>
        </authorList>
    </citation>
    <scope>NUCLEOTIDE SEQUENCE [LARGE SCALE GENOMIC DNA]</scope>
    <source>
        <strain evidence="14 15">DJ011</strain>
    </source>
</reference>
<dbReference type="GO" id="GO:0005886">
    <property type="term" value="C:plasma membrane"/>
    <property type="evidence" value="ECO:0007669"/>
    <property type="project" value="TreeGrafter"/>
</dbReference>
<dbReference type="InterPro" id="IPR016064">
    <property type="entry name" value="NAD/diacylglycerol_kinase_sf"/>
</dbReference>
<dbReference type="AlphaFoldDB" id="A0A923EDH3"/>
<dbReference type="GO" id="GO:0004143">
    <property type="term" value="F:ATP-dependent diacylglycerol kinase activity"/>
    <property type="evidence" value="ECO:0007669"/>
    <property type="project" value="TreeGrafter"/>
</dbReference>
<dbReference type="Gene3D" id="2.60.200.40">
    <property type="match status" value="1"/>
</dbReference>
<evidence type="ECO:0000256" key="5">
    <source>
        <dbReference type="ARBA" id="ARBA00022723"/>
    </source>
</evidence>
<keyword evidence="15" id="KW-1185">Reference proteome</keyword>
<evidence type="ECO:0000259" key="13">
    <source>
        <dbReference type="PROSITE" id="PS50146"/>
    </source>
</evidence>
<feature type="domain" description="DAGKc" evidence="13">
    <location>
        <begin position="1"/>
        <end position="130"/>
    </location>
</feature>
<keyword evidence="10" id="KW-0443">Lipid metabolism</keyword>
<dbReference type="EMBL" id="JAAZWO010000028">
    <property type="protein sequence ID" value="MBC2399436.1"/>
    <property type="molecule type" value="Genomic_DNA"/>
</dbReference>
<comment type="similarity">
    <text evidence="2">Belongs to the diacylglycerol/lipid kinase family.</text>
</comment>
<keyword evidence="11" id="KW-0594">Phospholipid biosynthesis</keyword>
<name>A0A923EDH3_CLOTT</name>
<comment type="caution">
    <text evidence="14">The sequence shown here is derived from an EMBL/GenBank/DDBJ whole genome shotgun (WGS) entry which is preliminary data.</text>
</comment>
<dbReference type="Gene3D" id="3.40.50.10330">
    <property type="entry name" value="Probable inorganic polyphosphate/atp-NAD kinase, domain 1"/>
    <property type="match status" value="1"/>
</dbReference>
<dbReference type="NCBIfam" id="TIGR00147">
    <property type="entry name" value="YegS/Rv2252/BmrU family lipid kinase"/>
    <property type="match status" value="1"/>
</dbReference>
<keyword evidence="5" id="KW-0479">Metal-binding</keyword>
<dbReference type="GO" id="GO:0046872">
    <property type="term" value="F:metal ion binding"/>
    <property type="evidence" value="ECO:0007669"/>
    <property type="project" value="UniProtKB-KW"/>
</dbReference>
<gene>
    <name evidence="14" type="ORF">HGG79_16905</name>
</gene>
<dbReference type="PANTHER" id="PTHR12358">
    <property type="entry name" value="SPHINGOSINE KINASE"/>
    <property type="match status" value="1"/>
</dbReference>
<organism evidence="14 15">
    <name type="scientific">Clostridium tetanomorphum</name>
    <dbReference type="NCBI Taxonomy" id="1553"/>
    <lineage>
        <taxon>Bacteria</taxon>
        <taxon>Bacillati</taxon>
        <taxon>Bacillota</taxon>
        <taxon>Clostridia</taxon>
        <taxon>Eubacteriales</taxon>
        <taxon>Clostridiaceae</taxon>
        <taxon>Clostridium</taxon>
    </lineage>
</organism>
<keyword evidence="7 14" id="KW-0418">Kinase</keyword>
<dbReference type="InterPro" id="IPR017438">
    <property type="entry name" value="ATP-NAD_kinase_N"/>
</dbReference>
<evidence type="ECO:0000256" key="2">
    <source>
        <dbReference type="ARBA" id="ARBA00005983"/>
    </source>
</evidence>
<keyword evidence="9" id="KW-0460">Magnesium</keyword>
<evidence type="ECO:0000256" key="6">
    <source>
        <dbReference type="ARBA" id="ARBA00022741"/>
    </source>
</evidence>
<dbReference type="SUPFAM" id="SSF111331">
    <property type="entry name" value="NAD kinase/diacylglycerol kinase-like"/>
    <property type="match status" value="1"/>
</dbReference>
<keyword evidence="4" id="KW-0808">Transferase</keyword>
<dbReference type="Pfam" id="PF00781">
    <property type="entry name" value="DAGK_cat"/>
    <property type="match status" value="1"/>
</dbReference>
<dbReference type="GO" id="GO:0008654">
    <property type="term" value="P:phospholipid biosynthetic process"/>
    <property type="evidence" value="ECO:0007669"/>
    <property type="project" value="UniProtKB-KW"/>
</dbReference>
<dbReference type="InterPro" id="IPR005218">
    <property type="entry name" value="Diacylglycerol/lipid_kinase"/>
</dbReference>
<evidence type="ECO:0000256" key="10">
    <source>
        <dbReference type="ARBA" id="ARBA00023098"/>
    </source>
</evidence>
<evidence type="ECO:0000256" key="12">
    <source>
        <dbReference type="ARBA" id="ARBA00023264"/>
    </source>
</evidence>
<evidence type="ECO:0000256" key="7">
    <source>
        <dbReference type="ARBA" id="ARBA00022777"/>
    </source>
</evidence>
<keyword evidence="6" id="KW-0547">Nucleotide-binding</keyword>
<dbReference type="InterPro" id="IPR045540">
    <property type="entry name" value="YegS/DAGK_C"/>
</dbReference>
<evidence type="ECO:0000256" key="11">
    <source>
        <dbReference type="ARBA" id="ARBA00023209"/>
    </source>
</evidence>
<sequence>MNNVKFIYNPYSGENTIITDIDKVIMVHQQCGYTISPFRIGMEYDLSSAFQDIDESYEYILVAGGDGTVDNVVNHMKALGIDIPIAILPVGTANDFAKFIGMPEDIEEACRQILNSKSKKVDIGKINDKYFLNVASTGLFTDVSQKTDVNLKNTIGKLAYYVKGIEQLPSFRKLRIKVSSQVENYDGDMYLMLVFNGQTAGNFNLAYKAEIDDGLLDVIIIKAGMIIDIIPLFIKMLRGEHLEDVNGLLYFKTDKLHIECHEDIVTDIDGERGPDFPLTIECVKEGIEVLGVMNTKKTPRNKMVKLIKPKNLR</sequence>
<dbReference type="RefSeq" id="WP_035150917.1">
    <property type="nucleotide sequence ID" value="NZ_JAAZWO010000028.1"/>
</dbReference>
<dbReference type="NCBIfam" id="NF009605">
    <property type="entry name" value="PRK13059.1"/>
    <property type="match status" value="1"/>
</dbReference>
<evidence type="ECO:0000313" key="15">
    <source>
        <dbReference type="Proteomes" id="UP000563151"/>
    </source>
</evidence>
<evidence type="ECO:0000256" key="1">
    <source>
        <dbReference type="ARBA" id="ARBA00001946"/>
    </source>
</evidence>
<dbReference type="GO" id="GO:0005524">
    <property type="term" value="F:ATP binding"/>
    <property type="evidence" value="ECO:0007669"/>
    <property type="project" value="UniProtKB-KW"/>
</dbReference>
<keyword evidence="8" id="KW-0067">ATP-binding</keyword>
<dbReference type="Pfam" id="PF19279">
    <property type="entry name" value="YegS_C"/>
    <property type="match status" value="1"/>
</dbReference>